<evidence type="ECO:0008006" key="3">
    <source>
        <dbReference type="Google" id="ProtNLM"/>
    </source>
</evidence>
<accession>A0A936Z266</accession>
<gene>
    <name evidence="1" type="ORF">JJ685_14520</name>
</gene>
<reference evidence="1 2" key="1">
    <citation type="journal article" date="2017" name="Int. J. Syst. Evol. Microbiol.">
        <title>Ramlibacter monticola sp. nov., isolated from forest soil.</title>
        <authorList>
            <person name="Chaudhary D.K."/>
            <person name="Kim J."/>
        </authorList>
    </citation>
    <scope>NUCLEOTIDE SEQUENCE [LARGE SCALE GENOMIC DNA]</scope>
    <source>
        <strain evidence="1 2">KACC 19175</strain>
    </source>
</reference>
<evidence type="ECO:0000313" key="2">
    <source>
        <dbReference type="Proteomes" id="UP000599109"/>
    </source>
</evidence>
<dbReference type="EMBL" id="JAEQNE010000003">
    <property type="protein sequence ID" value="MBL0392350.1"/>
    <property type="molecule type" value="Genomic_DNA"/>
</dbReference>
<dbReference type="AlphaFoldDB" id="A0A936Z266"/>
<organism evidence="1 2">
    <name type="scientific">Ramlibacter monticola</name>
    <dbReference type="NCBI Taxonomy" id="1926872"/>
    <lineage>
        <taxon>Bacteria</taxon>
        <taxon>Pseudomonadati</taxon>
        <taxon>Pseudomonadota</taxon>
        <taxon>Betaproteobacteria</taxon>
        <taxon>Burkholderiales</taxon>
        <taxon>Comamonadaceae</taxon>
        <taxon>Ramlibacter</taxon>
    </lineage>
</organism>
<evidence type="ECO:0000313" key="1">
    <source>
        <dbReference type="EMBL" id="MBL0392350.1"/>
    </source>
</evidence>
<proteinExistence type="predicted"/>
<name>A0A936Z266_9BURK</name>
<comment type="caution">
    <text evidence="1">The sequence shown here is derived from an EMBL/GenBank/DDBJ whole genome shotgun (WGS) entry which is preliminary data.</text>
</comment>
<dbReference type="RefSeq" id="WP_201674981.1">
    <property type="nucleotide sequence ID" value="NZ_JAEQNE010000003.1"/>
</dbReference>
<keyword evidence="2" id="KW-1185">Reference proteome</keyword>
<dbReference type="Proteomes" id="UP000599109">
    <property type="component" value="Unassembled WGS sequence"/>
</dbReference>
<protein>
    <recommendedName>
        <fullName evidence="3">Phage tail protein (Tail_P2_I)</fullName>
    </recommendedName>
</protein>
<sequence>MIDARPPTRAEVLEQLWRWLPGVYRARDTEGRLHAFLGVFADELWRLRGLIEQQYADHFIDSAQDWVIPYLADLVGTQVLFTGEAARLREIAARNRADVKNTLHWRRRKGTLAGLEGVARDISGLGVHAVEMFERTAWMVPLTHVRRDAHSALDLRRGEAIAALRTPFSTARSLIDIRPADGRAGWHRPTNVALFGWPIESFPLQAVTPFEVGPVLYRFDPLGSDTALHAGGATEPLRQRIARRSGAAGADIAHANSDDVPIRTRDLRAHPRAYVDSPLGFSIREDGIALIGEAPDGPPSVAPALDFAELGSDDGLLAPDHGVVPAGREFELRAVRLGAVILMVDHDADPGTADVPTPVPYSPGVAWSAQLQLRNPHGRLALDTVAPDFGYVPGVAPYEPDEGEFHHPVLLLEVAQGGAAASTFPQSEVIVRNARGLALQVVLPAVPALAPGDSVFFYVAADGSSYYARGDHGPGDPDRNPDTGLFGAYSALHLARASEGQRRIRPGHPAGDARWRRVVARDLCCWDRPLVPALLPGQVAVDPERGRIAFPAGEAPAGRLSVDFRFGRTAAIGAGPFARPGLPATLRTVARDRNARYDSLQAAIADAPEGLSEPVVIEVLDSAVYDEALSIAGRNFPGGLVLQASALQTPFIVKPAAAARALDVQNSTLGLLRLDGLVFAGGPLRVDGGVPRVELAYCTLQPETASLQVTGAMACSVTLRSCISAPVSLAAAAGSAVAAEDSVLQHPGATVEATGGVPALTVAVGSASLARCTVFGDVQADRVSISNSLCAGGLVVADTAGSCLRFSRLPRSWVAAAFRCTAATAIFVSTRCADPGYMHLHPHSAAALRRGGEEGGEIGAFHSAGLPWRLQNAGLRWQESIPAGLAPVQVPVLPQLRFKGIRR</sequence>